<gene>
    <name evidence="2" type="ORF">STRCR_2336</name>
</gene>
<proteinExistence type="predicted"/>
<keyword evidence="3" id="KW-1185">Reference proteome</keyword>
<dbReference type="PANTHER" id="PTHR38448:SF2">
    <property type="entry name" value="REGULATORY PROTEIN YLBF"/>
    <property type="match status" value="1"/>
</dbReference>
<name>G5JTE6_STRCG</name>
<dbReference type="InterPro" id="IPR023378">
    <property type="entry name" value="YheA/YmcA-like_dom_sf"/>
</dbReference>
<evidence type="ECO:0000256" key="1">
    <source>
        <dbReference type="SAM" id="MobiDB-lite"/>
    </source>
</evidence>
<dbReference type="InterPro" id="IPR010368">
    <property type="entry name" value="Com_YlbF"/>
</dbReference>
<evidence type="ECO:0000313" key="3">
    <source>
        <dbReference type="Proteomes" id="UP000004322"/>
    </source>
</evidence>
<dbReference type="Gene3D" id="1.20.1500.10">
    <property type="entry name" value="YheA/YmcA-like"/>
    <property type="match status" value="1"/>
</dbReference>
<dbReference type="eggNOG" id="COG3679">
    <property type="taxonomic scope" value="Bacteria"/>
</dbReference>
<dbReference type="Proteomes" id="UP000004322">
    <property type="component" value="Unassembled WGS sequence"/>
</dbReference>
<sequence length="136" mass="15565">MDHLAKLVLASPQAKNYQLAKTKVLADQDLQIQLARFRDLQESYEEQKEFAKYRPEVDGLRRQVLQLKRQIDLTQTMQDFRAAEVALQEVLAGITEQLAQTISPDIFVDTGLPLAPHHRQHGHGRGQNIREKGKVQ</sequence>
<feature type="region of interest" description="Disordered" evidence="1">
    <location>
        <begin position="113"/>
        <end position="136"/>
    </location>
</feature>
<evidence type="ECO:0000313" key="2">
    <source>
        <dbReference type="EMBL" id="EHI75083.1"/>
    </source>
</evidence>
<dbReference type="SUPFAM" id="SSF158622">
    <property type="entry name" value="YheA/YmcA-like"/>
    <property type="match status" value="1"/>
</dbReference>
<reference evidence="2" key="1">
    <citation type="submission" date="2011-07" db="EMBL/GenBank/DDBJ databases">
        <authorList>
            <person name="Stanhope M.J."/>
            <person name="Durkin A.S."/>
            <person name="Hostetler J."/>
            <person name="Kim M."/>
            <person name="Radune D."/>
            <person name="Singh I."/>
            <person name="Town C.D."/>
        </authorList>
    </citation>
    <scope>NUCLEOTIDE SEQUENCE [LARGE SCALE GENOMIC DNA]</scope>
    <source>
        <strain evidence="2">HS-6</strain>
    </source>
</reference>
<dbReference type="AlphaFoldDB" id="G5JTE6"/>
<dbReference type="InterPro" id="IPR052767">
    <property type="entry name" value="Bact_com_dev_regulator"/>
</dbReference>
<comment type="caution">
    <text evidence="2">The sequence shown here is derived from an EMBL/GenBank/DDBJ whole genome shotgun (WGS) entry which is preliminary data.</text>
</comment>
<dbReference type="EMBL" id="AEUV02000002">
    <property type="protein sequence ID" value="EHI75083.1"/>
    <property type="molecule type" value="Genomic_DNA"/>
</dbReference>
<accession>G5JTE6</accession>
<dbReference type="Pfam" id="PF06133">
    <property type="entry name" value="Com_YlbF"/>
    <property type="match status" value="1"/>
</dbReference>
<dbReference type="STRING" id="873449.STRCR_2336"/>
<organism evidence="2 3">
    <name type="scientific">Streptococcus criceti HS-6</name>
    <dbReference type="NCBI Taxonomy" id="873449"/>
    <lineage>
        <taxon>Bacteria</taxon>
        <taxon>Bacillati</taxon>
        <taxon>Bacillota</taxon>
        <taxon>Bacilli</taxon>
        <taxon>Lactobacillales</taxon>
        <taxon>Streptococcaceae</taxon>
        <taxon>Streptococcus</taxon>
    </lineage>
</organism>
<dbReference type="PANTHER" id="PTHR38448">
    <property type="entry name" value="REGULATORY PROTEIN YLBF-RELATED"/>
    <property type="match status" value="1"/>
</dbReference>
<protein>
    <submittedName>
        <fullName evidence="2">Uncharacterized protein</fullName>
    </submittedName>
</protein>